<organism evidence="11 13">
    <name type="scientific">Clostridium chromiireducens</name>
    <dbReference type="NCBI Taxonomy" id="225345"/>
    <lineage>
        <taxon>Bacteria</taxon>
        <taxon>Bacillati</taxon>
        <taxon>Bacillota</taxon>
        <taxon>Clostridia</taxon>
        <taxon>Eubacteriales</taxon>
        <taxon>Clostridiaceae</taxon>
        <taxon>Clostridium</taxon>
    </lineage>
</organism>
<dbReference type="CDD" id="cd06530">
    <property type="entry name" value="S26_SPase_I"/>
    <property type="match status" value="1"/>
</dbReference>
<dbReference type="EMBL" id="MZGT01000020">
    <property type="protein sequence ID" value="OPJ62984.1"/>
    <property type="molecule type" value="Genomic_DNA"/>
</dbReference>
<evidence type="ECO:0000313" key="12">
    <source>
        <dbReference type="EMBL" id="RII36429.1"/>
    </source>
</evidence>
<evidence type="ECO:0000256" key="8">
    <source>
        <dbReference type="RuleBase" id="RU003993"/>
    </source>
</evidence>
<reference evidence="12 14" key="2">
    <citation type="submission" date="2018-08" db="EMBL/GenBank/DDBJ databases">
        <title>Genome of Clostridium chromiireducens C1, DSM12136.</title>
        <authorList>
            <person name="Xing M."/>
            <person name="Wei Y."/>
            <person name="Ang E.L."/>
            <person name="Zhao H."/>
            <person name="Zhang Y."/>
        </authorList>
    </citation>
    <scope>NUCLEOTIDE SEQUENCE [LARGE SCALE GENOMIC DNA]</scope>
    <source>
        <strain evidence="12 14">C1</strain>
    </source>
</reference>
<dbReference type="InterPro" id="IPR036286">
    <property type="entry name" value="LexA/Signal_pep-like_sf"/>
</dbReference>
<reference evidence="11 13" key="1">
    <citation type="submission" date="2017-03" db="EMBL/GenBank/DDBJ databases">
        <title>Genome sequence of Clostridium chromiireducens DSM 23318.</title>
        <authorList>
            <person name="Poehlein A."/>
            <person name="Daniel R."/>
        </authorList>
    </citation>
    <scope>NUCLEOTIDE SEQUENCE [LARGE SCALE GENOMIC DNA]</scope>
    <source>
        <strain evidence="11 13">DSM 23318</strain>
    </source>
</reference>
<evidence type="ECO:0000256" key="4">
    <source>
        <dbReference type="ARBA" id="ARBA00013208"/>
    </source>
</evidence>
<dbReference type="PROSITE" id="PS00501">
    <property type="entry name" value="SPASE_I_1"/>
    <property type="match status" value="1"/>
</dbReference>
<dbReference type="PANTHER" id="PTHR43390">
    <property type="entry name" value="SIGNAL PEPTIDASE I"/>
    <property type="match status" value="1"/>
</dbReference>
<dbReference type="GO" id="GO:0004252">
    <property type="term" value="F:serine-type endopeptidase activity"/>
    <property type="evidence" value="ECO:0007669"/>
    <property type="project" value="InterPro"/>
</dbReference>
<dbReference type="GO" id="GO:0009003">
    <property type="term" value="F:signal peptidase activity"/>
    <property type="evidence" value="ECO:0007669"/>
    <property type="project" value="UniProtKB-EC"/>
</dbReference>
<dbReference type="PANTHER" id="PTHR43390:SF1">
    <property type="entry name" value="CHLOROPLAST PROCESSING PEPTIDASE"/>
    <property type="match status" value="1"/>
</dbReference>
<feature type="transmembrane region" description="Helical" evidence="8">
    <location>
        <begin position="48"/>
        <end position="68"/>
    </location>
</feature>
<dbReference type="Gene3D" id="2.10.109.10">
    <property type="entry name" value="Umud Fragment, subunit A"/>
    <property type="match status" value="1"/>
</dbReference>
<dbReference type="SUPFAM" id="SSF51306">
    <property type="entry name" value="LexA/Signal peptidase"/>
    <property type="match status" value="1"/>
</dbReference>
<dbReference type="InterPro" id="IPR000223">
    <property type="entry name" value="Pept_S26A_signal_pept_1"/>
</dbReference>
<evidence type="ECO:0000256" key="2">
    <source>
        <dbReference type="ARBA" id="ARBA00004401"/>
    </source>
</evidence>
<evidence type="ECO:0000256" key="6">
    <source>
        <dbReference type="ARBA" id="ARBA00022801"/>
    </source>
</evidence>
<comment type="subcellular location">
    <subcellularLocation>
        <location evidence="2">Cell membrane</location>
        <topology evidence="2">Single-pass type II membrane protein</topology>
    </subcellularLocation>
    <subcellularLocation>
        <location evidence="9">Membrane</location>
        <topology evidence="9">Single-pass type II membrane protein</topology>
    </subcellularLocation>
</comment>
<evidence type="ECO:0000256" key="1">
    <source>
        <dbReference type="ARBA" id="ARBA00000677"/>
    </source>
</evidence>
<evidence type="ECO:0000259" key="10">
    <source>
        <dbReference type="Pfam" id="PF10502"/>
    </source>
</evidence>
<keyword evidence="8" id="KW-1133">Transmembrane helix</keyword>
<evidence type="ECO:0000256" key="9">
    <source>
        <dbReference type="RuleBase" id="RU362042"/>
    </source>
</evidence>
<evidence type="ECO:0000313" key="11">
    <source>
        <dbReference type="EMBL" id="OPJ62984.1"/>
    </source>
</evidence>
<comment type="catalytic activity">
    <reaction evidence="1 8">
        <text>Cleavage of hydrophobic, N-terminal signal or leader sequences from secreted and periplasmic proteins.</text>
        <dbReference type="EC" id="3.4.21.89"/>
    </reaction>
</comment>
<evidence type="ECO:0000313" key="14">
    <source>
        <dbReference type="Proteomes" id="UP000265930"/>
    </source>
</evidence>
<sequence>MKIIKENSRGETVRRSTNRTLELRKSLNNNSRKKARVRASNSNFFREWVLPTVSALTLALLINKFIYFNVYIPSGSMIPTLNIDDKLIVTKVYDKQNLKEGDIIVFYSDEYKERLVKRLIGLPGDKIEIKDGIVFRNGEQLKENYLKNKDKYNGTFEVPKGEYFFLGDNRPDSIDSRRWEKPYIDGSDIEGKVQFRFYPIKDLGTVK</sequence>
<evidence type="ECO:0000313" key="13">
    <source>
        <dbReference type="Proteomes" id="UP000191056"/>
    </source>
</evidence>
<name>A0A1V4IT53_9CLOT</name>
<dbReference type="InterPro" id="IPR019758">
    <property type="entry name" value="Pept_S26A_signal_pept_1_CS"/>
</dbReference>
<dbReference type="InterPro" id="IPR019756">
    <property type="entry name" value="Pept_S26A_signal_pept_1_Ser-AS"/>
</dbReference>
<evidence type="ECO:0000256" key="3">
    <source>
        <dbReference type="ARBA" id="ARBA00009370"/>
    </source>
</evidence>
<gene>
    <name evidence="11" type="primary">sipT_1</name>
    <name evidence="12" type="synonym">lepB</name>
    <name evidence="11" type="ORF">CLCHR_18130</name>
    <name evidence="12" type="ORF">D2A34_03325</name>
</gene>
<keyword evidence="13" id="KW-1185">Reference proteome</keyword>
<keyword evidence="8" id="KW-0472">Membrane</keyword>
<dbReference type="PROSITE" id="PS00760">
    <property type="entry name" value="SPASE_I_2"/>
    <property type="match status" value="1"/>
</dbReference>
<dbReference type="AlphaFoldDB" id="A0A1V4IT53"/>
<dbReference type="GO" id="GO:0006465">
    <property type="term" value="P:signal peptide processing"/>
    <property type="evidence" value="ECO:0007669"/>
    <property type="project" value="InterPro"/>
</dbReference>
<dbReference type="NCBIfam" id="TIGR02227">
    <property type="entry name" value="sigpep_I_bact"/>
    <property type="match status" value="1"/>
</dbReference>
<feature type="domain" description="Peptidase S26" evidence="10">
    <location>
        <begin position="46"/>
        <end position="198"/>
    </location>
</feature>
<dbReference type="EC" id="3.4.21.89" evidence="4 8"/>
<keyword evidence="8" id="KW-0812">Transmembrane</keyword>
<dbReference type="STRING" id="225345.CLCHR_18130"/>
<dbReference type="RefSeq" id="WP_079439374.1">
    <property type="nucleotide sequence ID" value="NZ_MZGT01000020.1"/>
</dbReference>
<dbReference type="PROSITE" id="PS00761">
    <property type="entry name" value="SPASE_I_3"/>
    <property type="match status" value="1"/>
</dbReference>
<comment type="similarity">
    <text evidence="3 9">Belongs to the peptidase S26 family.</text>
</comment>
<dbReference type="Pfam" id="PF10502">
    <property type="entry name" value="Peptidase_S26"/>
    <property type="match status" value="1"/>
</dbReference>
<keyword evidence="5 8" id="KW-0645">Protease</keyword>
<feature type="active site" evidence="7">
    <location>
        <position position="117"/>
    </location>
</feature>
<evidence type="ECO:0000256" key="5">
    <source>
        <dbReference type="ARBA" id="ARBA00022670"/>
    </source>
</evidence>
<feature type="active site" evidence="7">
    <location>
        <position position="76"/>
    </location>
</feature>
<dbReference type="GO" id="GO:0005886">
    <property type="term" value="C:plasma membrane"/>
    <property type="evidence" value="ECO:0007669"/>
    <property type="project" value="UniProtKB-SubCell"/>
</dbReference>
<dbReference type="OrthoDB" id="9802919at2"/>
<comment type="caution">
    <text evidence="11">The sequence shown here is derived from an EMBL/GenBank/DDBJ whole genome shotgun (WGS) entry which is preliminary data.</text>
</comment>
<dbReference type="InterPro" id="IPR019533">
    <property type="entry name" value="Peptidase_S26"/>
</dbReference>
<dbReference type="Proteomes" id="UP000191056">
    <property type="component" value="Unassembled WGS sequence"/>
</dbReference>
<proteinExistence type="inferred from homology"/>
<dbReference type="PRINTS" id="PR00727">
    <property type="entry name" value="LEADERPTASE"/>
</dbReference>
<protein>
    <recommendedName>
        <fullName evidence="4 8">Signal peptidase I</fullName>
        <ecNumber evidence="4 8">3.4.21.89</ecNumber>
    </recommendedName>
</protein>
<accession>A0A1V4IT53</accession>
<evidence type="ECO:0000256" key="7">
    <source>
        <dbReference type="PIRSR" id="PIRSR600223-1"/>
    </source>
</evidence>
<dbReference type="EMBL" id="QXDJ01000001">
    <property type="protein sequence ID" value="RII36429.1"/>
    <property type="molecule type" value="Genomic_DNA"/>
</dbReference>
<keyword evidence="6 8" id="KW-0378">Hydrolase</keyword>
<dbReference type="InterPro" id="IPR019757">
    <property type="entry name" value="Pept_S26A_signal_pept_1_Lys-AS"/>
</dbReference>
<dbReference type="Proteomes" id="UP000265930">
    <property type="component" value="Unassembled WGS sequence"/>
</dbReference>